<gene>
    <name evidence="6" type="ORF">A3D59_04535</name>
</gene>
<reference evidence="6 7" key="1">
    <citation type="journal article" date="2016" name="Nat. Commun.">
        <title>Thousands of microbial genomes shed light on interconnected biogeochemical processes in an aquifer system.</title>
        <authorList>
            <person name="Anantharaman K."/>
            <person name="Brown C.T."/>
            <person name="Hug L.A."/>
            <person name="Sharon I."/>
            <person name="Castelle C.J."/>
            <person name="Probst A.J."/>
            <person name="Thomas B.C."/>
            <person name="Singh A."/>
            <person name="Wilkins M.J."/>
            <person name="Karaoz U."/>
            <person name="Brodie E.L."/>
            <person name="Williams K.H."/>
            <person name="Hubbard S.S."/>
            <person name="Banfield J.F."/>
        </authorList>
    </citation>
    <scope>NUCLEOTIDE SEQUENCE [LARGE SCALE GENOMIC DNA]</scope>
</reference>
<dbReference type="GO" id="GO:0016020">
    <property type="term" value="C:membrane"/>
    <property type="evidence" value="ECO:0007669"/>
    <property type="project" value="UniProtKB-SubCell"/>
</dbReference>
<accession>A0A1G2R6D5</accession>
<organism evidence="6 7">
    <name type="scientific">Candidatus Wildermuthbacteria bacterium RIFCSPHIGHO2_02_FULL_47_17</name>
    <dbReference type="NCBI Taxonomy" id="1802452"/>
    <lineage>
        <taxon>Bacteria</taxon>
        <taxon>Candidatus Wildermuthiibacteriota</taxon>
    </lineage>
</organism>
<feature type="transmembrane region" description="Helical" evidence="5">
    <location>
        <begin position="45"/>
        <end position="63"/>
    </location>
</feature>
<feature type="transmembrane region" description="Helical" evidence="5">
    <location>
        <begin position="69"/>
        <end position="89"/>
    </location>
</feature>
<feature type="transmembrane region" description="Helical" evidence="5">
    <location>
        <begin position="101"/>
        <end position="120"/>
    </location>
</feature>
<keyword evidence="2 5" id="KW-0812">Transmembrane</keyword>
<protein>
    <submittedName>
        <fullName evidence="6">DoxX family protein</fullName>
    </submittedName>
</protein>
<keyword evidence="4 5" id="KW-0472">Membrane</keyword>
<dbReference type="AlphaFoldDB" id="A0A1G2R6D5"/>
<evidence type="ECO:0000313" key="6">
    <source>
        <dbReference type="EMBL" id="OHA68404.1"/>
    </source>
</evidence>
<comment type="subcellular location">
    <subcellularLocation>
        <location evidence="1">Membrane</location>
        <topology evidence="1">Multi-pass membrane protein</topology>
    </subcellularLocation>
</comment>
<comment type="caution">
    <text evidence="6">The sequence shown here is derived from an EMBL/GenBank/DDBJ whole genome shotgun (WGS) entry which is preliminary data.</text>
</comment>
<name>A0A1G2R6D5_9BACT</name>
<evidence type="ECO:0000313" key="7">
    <source>
        <dbReference type="Proteomes" id="UP000179258"/>
    </source>
</evidence>
<keyword evidence="3 5" id="KW-1133">Transmembrane helix</keyword>
<evidence type="ECO:0000256" key="3">
    <source>
        <dbReference type="ARBA" id="ARBA00022989"/>
    </source>
</evidence>
<dbReference type="Pfam" id="PF07681">
    <property type="entry name" value="DoxX"/>
    <property type="match status" value="1"/>
</dbReference>
<dbReference type="Proteomes" id="UP000179258">
    <property type="component" value="Unassembled WGS sequence"/>
</dbReference>
<evidence type="ECO:0000256" key="5">
    <source>
        <dbReference type="SAM" id="Phobius"/>
    </source>
</evidence>
<feature type="transmembrane region" description="Helical" evidence="5">
    <location>
        <begin position="6"/>
        <end position="25"/>
    </location>
</feature>
<dbReference type="InterPro" id="IPR032808">
    <property type="entry name" value="DoxX"/>
</dbReference>
<proteinExistence type="predicted"/>
<evidence type="ECO:0000256" key="1">
    <source>
        <dbReference type="ARBA" id="ARBA00004141"/>
    </source>
</evidence>
<evidence type="ECO:0000256" key="4">
    <source>
        <dbReference type="ARBA" id="ARBA00023136"/>
    </source>
</evidence>
<evidence type="ECO:0000256" key="2">
    <source>
        <dbReference type="ARBA" id="ARBA00022692"/>
    </source>
</evidence>
<sequence>MHELLFLLGRVVYGGFFVLNALNHFTKTGMMAQYAGSKKVPSPKYAVLLSGLLILLGGLGILLGVYVQYAILLVVVFLAVVSFTMHNFWTVQDPMQKQMEMVQFLKNMALLGAALMALAIPEPWAYSLTF</sequence>
<dbReference type="EMBL" id="MHTX01000017">
    <property type="protein sequence ID" value="OHA68404.1"/>
    <property type="molecule type" value="Genomic_DNA"/>
</dbReference>